<name>A0A0L0DNV9_THETB</name>
<feature type="compositionally biased region" description="Low complexity" evidence="1">
    <location>
        <begin position="308"/>
        <end position="317"/>
    </location>
</feature>
<reference evidence="2 3" key="1">
    <citation type="submission" date="2010-05" db="EMBL/GenBank/DDBJ databases">
        <title>The Genome Sequence of Thecamonas trahens ATCC 50062.</title>
        <authorList>
            <consortium name="The Broad Institute Genome Sequencing Platform"/>
            <person name="Russ C."/>
            <person name="Cuomo C."/>
            <person name="Shea T."/>
            <person name="Young S.K."/>
            <person name="Zeng Q."/>
            <person name="Koehrsen M."/>
            <person name="Haas B."/>
            <person name="Borodovsky M."/>
            <person name="Guigo R."/>
            <person name="Alvarado L."/>
            <person name="Berlin A."/>
            <person name="Bochicchio J."/>
            <person name="Borenstein D."/>
            <person name="Chapman S."/>
            <person name="Chen Z."/>
            <person name="Freedman E."/>
            <person name="Gellesch M."/>
            <person name="Goldberg J."/>
            <person name="Griggs A."/>
            <person name="Gujja S."/>
            <person name="Heilman E."/>
            <person name="Heiman D."/>
            <person name="Hepburn T."/>
            <person name="Howarth C."/>
            <person name="Jen D."/>
            <person name="Larson L."/>
            <person name="Mehta T."/>
            <person name="Park D."/>
            <person name="Pearson M."/>
            <person name="Roberts A."/>
            <person name="Saif S."/>
            <person name="Shenoy N."/>
            <person name="Sisk P."/>
            <person name="Stolte C."/>
            <person name="Sykes S."/>
            <person name="Thomson T."/>
            <person name="Walk T."/>
            <person name="White J."/>
            <person name="Yandava C."/>
            <person name="Burger G."/>
            <person name="Gray M.W."/>
            <person name="Holland P.W.H."/>
            <person name="King N."/>
            <person name="Lang F.B.F."/>
            <person name="Roger A.J."/>
            <person name="Ruiz-Trillo I."/>
            <person name="Lander E."/>
            <person name="Nusbaum C."/>
        </authorList>
    </citation>
    <scope>NUCLEOTIDE SEQUENCE [LARGE SCALE GENOMIC DNA]</scope>
    <source>
        <strain evidence="2 3">ATCC 50062</strain>
    </source>
</reference>
<evidence type="ECO:0000256" key="1">
    <source>
        <dbReference type="SAM" id="MobiDB-lite"/>
    </source>
</evidence>
<protein>
    <submittedName>
        <fullName evidence="2">Uncharacterized protein</fullName>
    </submittedName>
</protein>
<gene>
    <name evidence="2" type="ORF">AMSG_09651</name>
</gene>
<evidence type="ECO:0000313" key="3">
    <source>
        <dbReference type="Proteomes" id="UP000054408"/>
    </source>
</evidence>
<dbReference type="AlphaFoldDB" id="A0A0L0DNV9"/>
<accession>A0A0L0DNV9</accession>
<feature type="compositionally biased region" description="Low complexity" evidence="1">
    <location>
        <begin position="209"/>
        <end position="227"/>
    </location>
</feature>
<organism evidence="2 3">
    <name type="scientific">Thecamonas trahens ATCC 50062</name>
    <dbReference type="NCBI Taxonomy" id="461836"/>
    <lineage>
        <taxon>Eukaryota</taxon>
        <taxon>Apusozoa</taxon>
        <taxon>Apusomonadida</taxon>
        <taxon>Apusomonadidae</taxon>
        <taxon>Thecamonas</taxon>
    </lineage>
</organism>
<keyword evidence="3" id="KW-1185">Reference proteome</keyword>
<dbReference type="GeneID" id="25568070"/>
<dbReference type="EMBL" id="GL349484">
    <property type="protein sequence ID" value="KNC53999.1"/>
    <property type="molecule type" value="Genomic_DNA"/>
</dbReference>
<evidence type="ECO:0000313" key="2">
    <source>
        <dbReference type="EMBL" id="KNC53999.1"/>
    </source>
</evidence>
<feature type="compositionally biased region" description="Pro residues" evidence="1">
    <location>
        <begin position="318"/>
        <end position="330"/>
    </location>
</feature>
<sequence>AQRSIAEQSSADLPVIILDPNQPVTPHSASLGSLGIPGRLRVDTARLALLVPSIGGGLVDTGSLVERCENGYTALAVGPMATSPPVVHAFNQDPPRSALAYPIAALAPKVVGMLSVATGKLAHPWLGSPSDPETLDFLLLFDSVHDRALVAWTLEHFQRRAAGLELRDDTVAIDPVSITEPLAPAASLTVAPYHAFYDATGPDLLSKQPSLSAASPAPATPPETGSPLVPHASTSQSLHLPRGTGKRVRFAADNASLRADGPRSASVVALTQRLDAERRATQSILEDIFASLEQHGRDLEDTPPPSPQSESQASSSPPASPSSPLPPPSSPSETAQPREPAPLFPPRQQQPEPEPEPLRLSELGPTPDTAAAAEATRVAVANLDSRAARLIYDIRALADAHTVTQQPPIATAPPLASAHGAT</sequence>
<feature type="region of interest" description="Disordered" evidence="1">
    <location>
        <begin position="296"/>
        <end position="371"/>
    </location>
</feature>
<feature type="non-terminal residue" evidence="2">
    <location>
        <position position="1"/>
    </location>
</feature>
<proteinExistence type="predicted"/>
<dbReference type="RefSeq" id="XP_013754200.1">
    <property type="nucleotide sequence ID" value="XM_013898746.1"/>
</dbReference>
<dbReference type="Proteomes" id="UP000054408">
    <property type="component" value="Unassembled WGS sequence"/>
</dbReference>
<feature type="region of interest" description="Disordered" evidence="1">
    <location>
        <begin position="207"/>
        <end position="244"/>
    </location>
</feature>